<dbReference type="Proteomes" id="UP001519272">
    <property type="component" value="Unassembled WGS sequence"/>
</dbReference>
<organism evidence="1 2">
    <name type="scientific">Paenibacillus turicensis</name>
    <dbReference type="NCBI Taxonomy" id="160487"/>
    <lineage>
        <taxon>Bacteria</taxon>
        <taxon>Bacillati</taxon>
        <taxon>Bacillota</taxon>
        <taxon>Bacilli</taxon>
        <taxon>Bacillales</taxon>
        <taxon>Paenibacillaceae</taxon>
        <taxon>Paenibacillus</taxon>
    </lineage>
</organism>
<sequence>MDCGECDQSSIDVNQWLQKDNSMISPQGVSLEEEIRLLRKWMERLVDEEQSFTTEVVIAISTLLDLKINEFMKKQER</sequence>
<proteinExistence type="predicted"/>
<dbReference type="Pfam" id="PF09388">
    <property type="entry name" value="SpoOE-like"/>
    <property type="match status" value="1"/>
</dbReference>
<comment type="caution">
    <text evidence="1">The sequence shown here is derived from an EMBL/GenBank/DDBJ whole genome shotgun (WGS) entry which is preliminary data.</text>
</comment>
<evidence type="ECO:0000313" key="2">
    <source>
        <dbReference type="Proteomes" id="UP001519272"/>
    </source>
</evidence>
<dbReference type="InterPro" id="IPR018540">
    <property type="entry name" value="Spo0E-like"/>
</dbReference>
<dbReference type="EMBL" id="JAGGKG010000007">
    <property type="protein sequence ID" value="MBP1905237.1"/>
    <property type="molecule type" value="Genomic_DNA"/>
</dbReference>
<keyword evidence="2" id="KW-1185">Reference proteome</keyword>
<protein>
    <submittedName>
        <fullName evidence="1">Uncharacterized protein</fullName>
    </submittedName>
</protein>
<dbReference type="InterPro" id="IPR037208">
    <property type="entry name" value="Spo0E-like_sf"/>
</dbReference>
<dbReference type="Gene3D" id="4.10.280.10">
    <property type="entry name" value="Helix-loop-helix DNA-binding domain"/>
    <property type="match status" value="1"/>
</dbReference>
<gene>
    <name evidence="1" type="ORF">J2Z32_001865</name>
</gene>
<reference evidence="1 2" key="1">
    <citation type="submission" date="2021-03" db="EMBL/GenBank/DDBJ databases">
        <title>Genomic Encyclopedia of Type Strains, Phase IV (KMG-IV): sequencing the most valuable type-strain genomes for metagenomic binning, comparative biology and taxonomic classification.</title>
        <authorList>
            <person name="Goeker M."/>
        </authorList>
    </citation>
    <scope>NUCLEOTIDE SEQUENCE [LARGE SCALE GENOMIC DNA]</scope>
    <source>
        <strain evidence="1 2">DSM 14349</strain>
    </source>
</reference>
<evidence type="ECO:0000313" key="1">
    <source>
        <dbReference type="EMBL" id="MBP1905237.1"/>
    </source>
</evidence>
<accession>A0ABS4FRN0</accession>
<dbReference type="InterPro" id="IPR036638">
    <property type="entry name" value="HLH_DNA-bd_sf"/>
</dbReference>
<dbReference type="SUPFAM" id="SSF140500">
    <property type="entry name" value="BAS1536-like"/>
    <property type="match status" value="1"/>
</dbReference>
<name>A0ABS4FRN0_9BACL</name>